<dbReference type="Proteomes" id="UP001139971">
    <property type="component" value="Unassembled WGS sequence"/>
</dbReference>
<dbReference type="PROSITE" id="PS00018">
    <property type="entry name" value="EF_HAND_1"/>
    <property type="match status" value="2"/>
</dbReference>
<dbReference type="InterPro" id="IPR011992">
    <property type="entry name" value="EF-hand-dom_pair"/>
</dbReference>
<evidence type="ECO:0000259" key="3">
    <source>
        <dbReference type="PROSITE" id="PS50222"/>
    </source>
</evidence>
<dbReference type="SUPFAM" id="SSF47473">
    <property type="entry name" value="EF-hand"/>
    <property type="match status" value="1"/>
</dbReference>
<feature type="compositionally biased region" description="Polar residues" evidence="1">
    <location>
        <begin position="20"/>
        <end position="38"/>
    </location>
</feature>
<dbReference type="Pfam" id="PF13202">
    <property type="entry name" value="EF-hand_5"/>
    <property type="match status" value="2"/>
</dbReference>
<dbReference type="InterPro" id="IPR018247">
    <property type="entry name" value="EF_Hand_1_Ca_BS"/>
</dbReference>
<evidence type="ECO:0000256" key="1">
    <source>
        <dbReference type="SAM" id="MobiDB-lite"/>
    </source>
</evidence>
<accession>A0A9X3YQW6</accession>
<dbReference type="EMBL" id="JAOVZO020000023">
    <property type="protein sequence ID" value="MDC8016099.1"/>
    <property type="molecule type" value="Genomic_DNA"/>
</dbReference>
<organism evidence="4 5">
    <name type="scientific">Tahibacter soli</name>
    <dbReference type="NCBI Taxonomy" id="2983605"/>
    <lineage>
        <taxon>Bacteria</taxon>
        <taxon>Pseudomonadati</taxon>
        <taxon>Pseudomonadota</taxon>
        <taxon>Gammaproteobacteria</taxon>
        <taxon>Lysobacterales</taxon>
        <taxon>Rhodanobacteraceae</taxon>
        <taxon>Tahibacter</taxon>
    </lineage>
</organism>
<name>A0A9X3YQW6_9GAMM</name>
<keyword evidence="5" id="KW-1185">Reference proteome</keyword>
<proteinExistence type="predicted"/>
<protein>
    <submittedName>
        <fullName evidence="4">EF-hand domain-containing protein</fullName>
    </submittedName>
</protein>
<dbReference type="RefSeq" id="WP_263542613.1">
    <property type="nucleotide sequence ID" value="NZ_JAOVZO020000023.1"/>
</dbReference>
<gene>
    <name evidence="4" type="ORF">OD750_026535</name>
</gene>
<feature type="region of interest" description="Disordered" evidence="1">
    <location>
        <begin position="19"/>
        <end position="81"/>
    </location>
</feature>
<dbReference type="Gene3D" id="1.10.238.10">
    <property type="entry name" value="EF-hand"/>
    <property type="match status" value="1"/>
</dbReference>
<evidence type="ECO:0000313" key="5">
    <source>
        <dbReference type="Proteomes" id="UP001139971"/>
    </source>
</evidence>
<comment type="caution">
    <text evidence="4">The sequence shown here is derived from an EMBL/GenBank/DDBJ whole genome shotgun (WGS) entry which is preliminary data.</text>
</comment>
<keyword evidence="2" id="KW-0732">Signal</keyword>
<reference evidence="4" key="1">
    <citation type="submission" date="2023-02" db="EMBL/GenBank/DDBJ databases">
        <title>Tahibacter soli sp. nov. isolated from soil.</title>
        <authorList>
            <person name="Baek J.H."/>
            <person name="Lee J.K."/>
            <person name="Choi D.G."/>
            <person name="Jeon C.O."/>
        </authorList>
    </citation>
    <scope>NUCLEOTIDE SEQUENCE</scope>
    <source>
        <strain evidence="4">BL</strain>
    </source>
</reference>
<feature type="signal peptide" evidence="2">
    <location>
        <begin position="1"/>
        <end position="21"/>
    </location>
</feature>
<dbReference type="InterPro" id="IPR002048">
    <property type="entry name" value="EF_hand_dom"/>
</dbReference>
<feature type="compositionally biased region" description="Low complexity" evidence="1">
    <location>
        <begin position="48"/>
        <end position="64"/>
    </location>
</feature>
<dbReference type="PROSITE" id="PS50222">
    <property type="entry name" value="EF_HAND_2"/>
    <property type="match status" value="1"/>
</dbReference>
<dbReference type="AlphaFoldDB" id="A0A9X3YQW6"/>
<feature type="compositionally biased region" description="Basic and acidic residues" evidence="1">
    <location>
        <begin position="103"/>
        <end position="122"/>
    </location>
</feature>
<dbReference type="GO" id="GO:0005509">
    <property type="term" value="F:calcium ion binding"/>
    <property type="evidence" value="ECO:0007669"/>
    <property type="project" value="InterPro"/>
</dbReference>
<evidence type="ECO:0000256" key="2">
    <source>
        <dbReference type="SAM" id="SignalP"/>
    </source>
</evidence>
<dbReference type="CDD" id="cd00051">
    <property type="entry name" value="EFh"/>
    <property type="match status" value="1"/>
</dbReference>
<feature type="domain" description="EF-hand" evidence="3">
    <location>
        <begin position="58"/>
        <end position="93"/>
    </location>
</feature>
<sequence length="122" mass="12850">MKSLQSLLAIALLSAGTAVLAQQETPPSAKNPATNPVGTPTPTDPPRDATTPRTMTPPAATMPMKSFEQYDTNGDGTISAAEFSPANAKGMTIAQIDANGDGKLSRDEWNAHKKAKEDTQRK</sequence>
<evidence type="ECO:0000313" key="4">
    <source>
        <dbReference type="EMBL" id="MDC8016099.1"/>
    </source>
</evidence>
<feature type="chain" id="PRO_5040991027" evidence="2">
    <location>
        <begin position="22"/>
        <end position="122"/>
    </location>
</feature>
<feature type="region of interest" description="Disordered" evidence="1">
    <location>
        <begin position="99"/>
        <end position="122"/>
    </location>
</feature>